<accession>A0ACA9Y3C7</accession>
<dbReference type="EMBL" id="CALSDN010000002">
    <property type="protein sequence ID" value="CAH6719456.1"/>
    <property type="molecule type" value="Genomic_DNA"/>
</dbReference>
<evidence type="ECO:0000313" key="1">
    <source>
        <dbReference type="EMBL" id="CAH6719456.1"/>
    </source>
</evidence>
<gene>
    <name evidence="1" type="ORF">CLIB1444_02S08966</name>
</gene>
<sequence>MDSLNKVKNVEYPDGSGTEVQFHKIEVADTIILNILIDGIVDTTFELPLNSQQSINILSDISNLDEESLGIEPIILIGDYKNLKIQIVASQIGKLFLKKLKSPKNVILSIGSKWFGKGDESTDRDFDKLMFILENTLDVI</sequence>
<dbReference type="Proteomes" id="UP001152531">
    <property type="component" value="Unassembled WGS sequence"/>
</dbReference>
<reference evidence="1" key="1">
    <citation type="submission" date="2022-06" db="EMBL/GenBank/DDBJ databases">
        <authorList>
            <person name="Legras J.-L."/>
            <person name="Devillers H."/>
            <person name="Grondin C."/>
        </authorList>
    </citation>
    <scope>NUCLEOTIDE SEQUENCE</scope>
    <source>
        <strain evidence="1">CLIB 1444</strain>
    </source>
</reference>
<name>A0ACA9Y3C7_9ASCO</name>
<comment type="caution">
    <text evidence="1">The sequence shown here is derived from an EMBL/GenBank/DDBJ whole genome shotgun (WGS) entry which is preliminary data.</text>
</comment>
<protein>
    <submittedName>
        <fullName evidence="1">Uncharacterized protein</fullName>
    </submittedName>
</protein>
<evidence type="ECO:0000313" key="2">
    <source>
        <dbReference type="Proteomes" id="UP001152531"/>
    </source>
</evidence>
<organism evidence="1 2">
    <name type="scientific">[Candida] jaroonii</name>
    <dbReference type="NCBI Taxonomy" id="467808"/>
    <lineage>
        <taxon>Eukaryota</taxon>
        <taxon>Fungi</taxon>
        <taxon>Dikarya</taxon>
        <taxon>Ascomycota</taxon>
        <taxon>Saccharomycotina</taxon>
        <taxon>Pichiomycetes</taxon>
        <taxon>Debaryomycetaceae</taxon>
        <taxon>Yamadazyma</taxon>
    </lineage>
</organism>
<keyword evidence="2" id="KW-1185">Reference proteome</keyword>
<proteinExistence type="predicted"/>